<dbReference type="Proteomes" id="UP001189429">
    <property type="component" value="Unassembled WGS sequence"/>
</dbReference>
<comment type="caution">
    <text evidence="5">The sequence shown here is derived from an EMBL/GenBank/DDBJ whole genome shotgun (WGS) entry which is preliminary data.</text>
</comment>
<evidence type="ECO:0000256" key="2">
    <source>
        <dbReference type="ARBA" id="ARBA00022679"/>
    </source>
</evidence>
<dbReference type="PANTHER" id="PTHR11783">
    <property type="entry name" value="SULFOTRANSFERASE SULT"/>
    <property type="match status" value="1"/>
</dbReference>
<feature type="region of interest" description="Disordered" evidence="3">
    <location>
        <begin position="361"/>
        <end position="380"/>
    </location>
</feature>
<proteinExistence type="inferred from homology"/>
<accession>A0ABN9VCI0</accession>
<dbReference type="Gene3D" id="3.40.50.300">
    <property type="entry name" value="P-loop containing nucleotide triphosphate hydrolases"/>
    <property type="match status" value="1"/>
</dbReference>
<evidence type="ECO:0000313" key="6">
    <source>
        <dbReference type="Proteomes" id="UP001189429"/>
    </source>
</evidence>
<organism evidence="5 6">
    <name type="scientific">Prorocentrum cordatum</name>
    <dbReference type="NCBI Taxonomy" id="2364126"/>
    <lineage>
        <taxon>Eukaryota</taxon>
        <taxon>Sar</taxon>
        <taxon>Alveolata</taxon>
        <taxon>Dinophyceae</taxon>
        <taxon>Prorocentrales</taxon>
        <taxon>Prorocentraceae</taxon>
        <taxon>Prorocentrum</taxon>
    </lineage>
</organism>
<keyword evidence="2" id="KW-0808">Transferase</keyword>
<evidence type="ECO:0000256" key="1">
    <source>
        <dbReference type="ARBA" id="ARBA00005771"/>
    </source>
</evidence>
<name>A0ABN9VCI0_9DINO</name>
<feature type="domain" description="Sulfotransferase" evidence="4">
    <location>
        <begin position="74"/>
        <end position="324"/>
    </location>
</feature>
<evidence type="ECO:0000313" key="5">
    <source>
        <dbReference type="EMBL" id="CAK0870784.1"/>
    </source>
</evidence>
<gene>
    <name evidence="5" type="ORF">PCOR1329_LOCUS56794</name>
</gene>
<comment type="similarity">
    <text evidence="1">Belongs to the sulfotransferase 1 family.</text>
</comment>
<dbReference type="EMBL" id="CAUYUJ010016996">
    <property type="protein sequence ID" value="CAK0870784.1"/>
    <property type="molecule type" value="Genomic_DNA"/>
</dbReference>
<reference evidence="5" key="1">
    <citation type="submission" date="2023-10" db="EMBL/GenBank/DDBJ databases">
        <authorList>
            <person name="Chen Y."/>
            <person name="Shah S."/>
            <person name="Dougan E. K."/>
            <person name="Thang M."/>
            <person name="Chan C."/>
        </authorList>
    </citation>
    <scope>NUCLEOTIDE SEQUENCE [LARGE SCALE GENOMIC DNA]</scope>
</reference>
<evidence type="ECO:0000256" key="3">
    <source>
        <dbReference type="SAM" id="MobiDB-lite"/>
    </source>
</evidence>
<keyword evidence="6" id="KW-1185">Reference proteome</keyword>
<dbReference type="Pfam" id="PF00685">
    <property type="entry name" value="Sulfotransfer_1"/>
    <property type="match status" value="1"/>
</dbReference>
<dbReference type="InterPro" id="IPR000863">
    <property type="entry name" value="Sulfotransferase_dom"/>
</dbReference>
<sequence length="415" mass="46156">MLARAGLPVACLVGLLAVALGLVGTLKPALFLRLPAPAGFLLYAFVGGNGGHIPGYVTNTLFWPIENFKAWVRPRDVFVAVGAKSGSTWMCYCADSVRRRGGVAGPEGFLPWVDPMFNTPWMDMIQYPGQTWADVVEGYNTAIVPSSTGSDGRTVDVPLSHFWNHPNFTFRIFKSHHTPLPEGNATGVYSDVLPVKQLPDVKYISVVRNVYEGSADFVAVHKQKFKDDWGGFPPNYPNLDAAAKDLLPGGHLYNYYFPYVRAWWRLRHERNVLLMHYRDMVEPKQGLDMVVEKLSTFMLDKEAPLNADEKAAVKERCSAEHMMSPELSGAFDYRIPLHPDPIWKTVGALELGGVHAKLARDVKRSGHKGRKQGKDSARASGLSEELINMIDSVLETELPDPEMRNWALYGSKMAP</sequence>
<protein>
    <recommendedName>
        <fullName evidence="4">Sulfotransferase domain-containing protein</fullName>
    </recommendedName>
</protein>
<dbReference type="InterPro" id="IPR027417">
    <property type="entry name" value="P-loop_NTPase"/>
</dbReference>
<evidence type="ECO:0000259" key="4">
    <source>
        <dbReference type="Pfam" id="PF00685"/>
    </source>
</evidence>
<dbReference type="SUPFAM" id="SSF52540">
    <property type="entry name" value="P-loop containing nucleoside triphosphate hydrolases"/>
    <property type="match status" value="1"/>
</dbReference>